<dbReference type="InterPro" id="IPR016032">
    <property type="entry name" value="Sig_transdc_resp-reg_C-effctor"/>
</dbReference>
<evidence type="ECO:0000259" key="3">
    <source>
        <dbReference type="PROSITE" id="PS50043"/>
    </source>
</evidence>
<dbReference type="Gene3D" id="3.40.50.2300">
    <property type="match status" value="1"/>
</dbReference>
<dbReference type="PANTHER" id="PTHR43214">
    <property type="entry name" value="TWO-COMPONENT RESPONSE REGULATOR"/>
    <property type="match status" value="1"/>
</dbReference>
<dbReference type="EMBL" id="CP047593">
    <property type="protein sequence ID" value="QHI69071.1"/>
    <property type="molecule type" value="Genomic_DNA"/>
</dbReference>
<dbReference type="GO" id="GO:0000160">
    <property type="term" value="P:phosphorelay signal transduction system"/>
    <property type="evidence" value="ECO:0007669"/>
    <property type="project" value="InterPro"/>
</dbReference>
<comment type="caution">
    <text evidence="2">Lacks conserved residue(s) required for the propagation of feature annotation.</text>
</comment>
<dbReference type="SMART" id="SM00421">
    <property type="entry name" value="HTH_LUXR"/>
    <property type="match status" value="1"/>
</dbReference>
<evidence type="ECO:0000256" key="1">
    <source>
        <dbReference type="ARBA" id="ARBA00023125"/>
    </source>
</evidence>
<dbReference type="InterPro" id="IPR039420">
    <property type="entry name" value="WalR-like"/>
</dbReference>
<evidence type="ECO:0000259" key="4">
    <source>
        <dbReference type="PROSITE" id="PS50110"/>
    </source>
</evidence>
<dbReference type="Pfam" id="PF00196">
    <property type="entry name" value="GerE"/>
    <property type="match status" value="1"/>
</dbReference>
<dbReference type="InterPro" id="IPR000792">
    <property type="entry name" value="Tscrpt_reg_LuxR_C"/>
</dbReference>
<keyword evidence="1" id="KW-0238">DNA-binding</keyword>
<dbReference type="AlphaFoldDB" id="A0A6P1M5F2"/>
<dbReference type="PROSITE" id="PS00622">
    <property type="entry name" value="HTH_LUXR_1"/>
    <property type="match status" value="1"/>
</dbReference>
<dbReference type="PROSITE" id="PS50043">
    <property type="entry name" value="HTH_LUXR_2"/>
    <property type="match status" value="1"/>
</dbReference>
<feature type="domain" description="HTH luxR-type" evidence="3">
    <location>
        <begin position="144"/>
        <end position="216"/>
    </location>
</feature>
<proteinExistence type="predicted"/>
<dbReference type="Proteomes" id="UP000464954">
    <property type="component" value="Chromosome"/>
</dbReference>
<dbReference type="GO" id="GO:0003677">
    <property type="term" value="F:DNA binding"/>
    <property type="evidence" value="ECO:0007669"/>
    <property type="project" value="UniProtKB-KW"/>
</dbReference>
<dbReference type="CDD" id="cd06170">
    <property type="entry name" value="LuxR_C_like"/>
    <property type="match status" value="1"/>
</dbReference>
<dbReference type="RefSeq" id="WP_160628037.1">
    <property type="nucleotide sequence ID" value="NZ_CP047593.1"/>
</dbReference>
<accession>A0A6P1M5F2</accession>
<dbReference type="PROSITE" id="PS50110">
    <property type="entry name" value="RESPONSE_REGULATORY"/>
    <property type="match status" value="1"/>
</dbReference>
<name>A0A6P1M5F2_9BACT</name>
<dbReference type="SUPFAM" id="SSF46894">
    <property type="entry name" value="C-terminal effector domain of the bipartite response regulators"/>
    <property type="match status" value="1"/>
</dbReference>
<organism evidence="5 6">
    <name type="scientific">Tichowtungia aerotolerans</name>
    <dbReference type="NCBI Taxonomy" id="2697043"/>
    <lineage>
        <taxon>Bacteria</taxon>
        <taxon>Pseudomonadati</taxon>
        <taxon>Kiritimatiellota</taxon>
        <taxon>Tichowtungiia</taxon>
        <taxon>Tichowtungiales</taxon>
        <taxon>Tichowtungiaceae</taxon>
        <taxon>Tichowtungia</taxon>
    </lineage>
</organism>
<gene>
    <name evidence="5" type="ORF">GT409_06300</name>
</gene>
<reference evidence="5 6" key="1">
    <citation type="submission" date="2020-01" db="EMBL/GenBank/DDBJ databases">
        <title>Ponticoccus aerotolerans gen. nov., sp. nov., an anaerobic bacterium and proposal of Ponticoccusceae fam. nov., Ponticoccusles ord. nov. and Ponticoccuse classis nov. in the phylum Kiritimatiellaeota.</title>
        <authorList>
            <person name="Zhou L.Y."/>
            <person name="Du Z.J."/>
        </authorList>
    </citation>
    <scope>NUCLEOTIDE SEQUENCE [LARGE SCALE GENOMIC DNA]</scope>
    <source>
        <strain evidence="5 6">S-5007</strain>
    </source>
</reference>
<dbReference type="InterPro" id="IPR011006">
    <property type="entry name" value="CheY-like_superfamily"/>
</dbReference>
<dbReference type="InterPro" id="IPR001789">
    <property type="entry name" value="Sig_transdc_resp-reg_receiver"/>
</dbReference>
<evidence type="ECO:0000313" key="6">
    <source>
        <dbReference type="Proteomes" id="UP000464954"/>
    </source>
</evidence>
<evidence type="ECO:0000256" key="2">
    <source>
        <dbReference type="PROSITE-ProRule" id="PRU00169"/>
    </source>
</evidence>
<evidence type="ECO:0000313" key="5">
    <source>
        <dbReference type="EMBL" id="QHI69071.1"/>
    </source>
</evidence>
<evidence type="ECO:0008006" key="7">
    <source>
        <dbReference type="Google" id="ProtNLM"/>
    </source>
</evidence>
<dbReference type="PANTHER" id="PTHR43214:SF17">
    <property type="entry name" value="TRANSCRIPTIONAL REGULATORY PROTEIN RCSB"/>
    <property type="match status" value="1"/>
</dbReference>
<keyword evidence="6" id="KW-1185">Reference proteome</keyword>
<dbReference type="SUPFAM" id="SSF52172">
    <property type="entry name" value="CheY-like"/>
    <property type="match status" value="1"/>
</dbReference>
<feature type="domain" description="Response regulatory" evidence="4">
    <location>
        <begin position="6"/>
        <end position="124"/>
    </location>
</feature>
<sequence length="235" mass="26881">MNNVTRIVVLQGNCPLRDEFVEKLHREKRVDVCAVTSAGSDLQELIFEYRPQMILINVSQKHSSELRMLRRLRREFSWIGILAFSCKSDYEDVYAKTALDSGADGYISSADTSKELMRAIRMVSRGIQYISPQAKRCRRQMGDAVPDFPTLSRREAEVFCLTGCGYATKRIAEIMNLKVKTIESYRDRIRKKLHLKKGSDLLYTSVTFMRRAARRGIDSPDDLQMVRTLLSATAA</sequence>
<protein>
    <recommendedName>
        <fullName evidence="7">Response regulator transcription factor</fullName>
    </recommendedName>
</protein>
<dbReference type="PRINTS" id="PR00038">
    <property type="entry name" value="HTHLUXR"/>
</dbReference>
<dbReference type="KEGG" id="taer:GT409_06300"/>
<dbReference type="GO" id="GO:0006355">
    <property type="term" value="P:regulation of DNA-templated transcription"/>
    <property type="evidence" value="ECO:0007669"/>
    <property type="project" value="InterPro"/>
</dbReference>